<dbReference type="EMBL" id="JAGHQM010000016">
    <property type="protein sequence ID" value="KAH0566322.1"/>
    <property type="molecule type" value="Genomic_DNA"/>
</dbReference>
<feature type="domain" description="GST C-terminal" evidence="8">
    <location>
        <begin position="86"/>
        <end position="217"/>
    </location>
</feature>
<dbReference type="GO" id="GO:0003746">
    <property type="term" value="F:translation elongation factor activity"/>
    <property type="evidence" value="ECO:0007669"/>
    <property type="project" value="UniProtKB-UniRule"/>
</dbReference>
<dbReference type="PANTHER" id="PTHR43986:SF1">
    <property type="entry name" value="ELONGATION FACTOR 1-GAMMA"/>
    <property type="match status" value="1"/>
</dbReference>
<dbReference type="Pfam" id="PF00647">
    <property type="entry name" value="EF1G"/>
    <property type="match status" value="1"/>
</dbReference>
<feature type="domain" description="GST N-terminal" evidence="7">
    <location>
        <begin position="2"/>
        <end position="81"/>
    </location>
</feature>
<dbReference type="Gene3D" id="1.20.1050.10">
    <property type="match status" value="1"/>
</dbReference>
<evidence type="ECO:0000256" key="4">
    <source>
        <dbReference type="PROSITE-ProRule" id="PRU00519"/>
    </source>
</evidence>
<dbReference type="AlphaFoldDB" id="A0A9P8LJ77"/>
<reference evidence="9" key="1">
    <citation type="submission" date="2021-03" db="EMBL/GenBank/DDBJ databases">
        <title>Comparative genomics and phylogenomic investigation of the class Geoglossomycetes provide insights into ecological specialization and systematics.</title>
        <authorList>
            <person name="Melie T."/>
            <person name="Pirro S."/>
            <person name="Miller A.N."/>
            <person name="Quandt A."/>
        </authorList>
    </citation>
    <scope>NUCLEOTIDE SEQUENCE</scope>
    <source>
        <strain evidence="9">CAQ_001_2017</strain>
    </source>
</reference>
<organism evidence="9 10">
    <name type="scientific">Trichoglossum hirsutum</name>
    <dbReference type="NCBI Taxonomy" id="265104"/>
    <lineage>
        <taxon>Eukaryota</taxon>
        <taxon>Fungi</taxon>
        <taxon>Dikarya</taxon>
        <taxon>Ascomycota</taxon>
        <taxon>Pezizomycotina</taxon>
        <taxon>Geoglossomycetes</taxon>
        <taxon>Geoglossales</taxon>
        <taxon>Geoglossaceae</taxon>
        <taxon>Trichoglossum</taxon>
    </lineage>
</organism>
<dbReference type="InterPro" id="IPR001662">
    <property type="entry name" value="EF1B_G_C"/>
</dbReference>
<dbReference type="InterPro" id="IPR050802">
    <property type="entry name" value="EF-GSTs"/>
</dbReference>
<sequence length="420" mass="47762">MSFGKLYARLDNPRSTAIRAIAKENKLDLEIVEVPANSPPSEYLEINPLGKIPSFKGSDGFVLTECIAIAIYITSQNEKTTLLGKTKQDYASILKWMSFSNHEIIGNLAGWIRPLTGLDPYNKKSVETSQQAALKSIGVLEKHFLVHTFLVGERITLADIFSASALYRGFQNVFDKEWRKTYPNVTRWYETVHNQPIYTAVAGAPKYIDEAVKYTPPKKEPAPKKESAPKAATPKAAPKPKAKEVEDDEEEEDKPAPKPKHPLEALPKPSLVLDDWKRKYSNEDTRPVALPWFWENYKPEEYSLWRVDYKYNDELTLIFMTSNLIGGFFARLEASRKYIFGAASVYGKANDSVVVGAFLIRGQEALPAFDVAPDYESYEFTKLDPKKKEDKEFVEDQWAWDKPIVIKGKEYPWADGKVFK</sequence>
<accession>A0A9P8LJ77</accession>
<evidence type="ECO:0000259" key="8">
    <source>
        <dbReference type="PROSITE" id="PS50405"/>
    </source>
</evidence>
<evidence type="ECO:0000259" key="6">
    <source>
        <dbReference type="PROSITE" id="PS50040"/>
    </source>
</evidence>
<dbReference type="SMART" id="SM01183">
    <property type="entry name" value="EF1G"/>
    <property type="match status" value="1"/>
</dbReference>
<dbReference type="InterPro" id="IPR010987">
    <property type="entry name" value="Glutathione-S-Trfase_C-like"/>
</dbReference>
<gene>
    <name evidence="9" type="ORF">GP486_000293</name>
</gene>
<dbReference type="SUPFAM" id="SSF89942">
    <property type="entry name" value="eEF1-gamma domain"/>
    <property type="match status" value="1"/>
</dbReference>
<name>A0A9P8LJ77_9PEZI</name>
<feature type="region of interest" description="Disordered" evidence="5">
    <location>
        <begin position="215"/>
        <end position="266"/>
    </location>
</feature>
<evidence type="ECO:0000313" key="10">
    <source>
        <dbReference type="Proteomes" id="UP000750711"/>
    </source>
</evidence>
<keyword evidence="2 4" id="KW-0251">Elongation factor</keyword>
<dbReference type="InterPro" id="IPR004046">
    <property type="entry name" value="GST_C"/>
</dbReference>
<dbReference type="GO" id="GO:0005634">
    <property type="term" value="C:nucleus"/>
    <property type="evidence" value="ECO:0007669"/>
    <property type="project" value="TreeGrafter"/>
</dbReference>
<dbReference type="InterPro" id="IPR036282">
    <property type="entry name" value="Glutathione-S-Trfase_C_sf"/>
</dbReference>
<evidence type="ECO:0000256" key="3">
    <source>
        <dbReference type="ARBA" id="ARBA00022917"/>
    </source>
</evidence>
<dbReference type="FunFam" id="3.30.70.1010:FF:000001">
    <property type="entry name" value="Elongation factor 1-gamma 1"/>
    <property type="match status" value="1"/>
</dbReference>
<dbReference type="InterPro" id="IPR036433">
    <property type="entry name" value="EF1B_G_C_sf"/>
</dbReference>
<dbReference type="PROSITE" id="PS50040">
    <property type="entry name" value="EF1G_C"/>
    <property type="match status" value="1"/>
</dbReference>
<dbReference type="SFLD" id="SFLDS00019">
    <property type="entry name" value="Glutathione_Transferase_(cytos"/>
    <property type="match status" value="1"/>
</dbReference>
<protein>
    <submittedName>
        <fullName evidence="9">Uncharacterized protein</fullName>
    </submittedName>
</protein>
<dbReference type="GO" id="GO:0005737">
    <property type="term" value="C:cytoplasm"/>
    <property type="evidence" value="ECO:0007669"/>
    <property type="project" value="TreeGrafter"/>
</dbReference>
<keyword evidence="3 4" id="KW-0648">Protein biosynthesis</keyword>
<dbReference type="InterPro" id="IPR036249">
    <property type="entry name" value="Thioredoxin-like_sf"/>
</dbReference>
<dbReference type="FunFam" id="1.20.1050.10:FF:000006">
    <property type="entry name" value="Elongation factor 1 gamma"/>
    <property type="match status" value="1"/>
</dbReference>
<dbReference type="SUPFAM" id="SSF47616">
    <property type="entry name" value="GST C-terminal domain-like"/>
    <property type="match status" value="1"/>
</dbReference>
<dbReference type="InterPro" id="IPR040079">
    <property type="entry name" value="Glutathione_S-Trfase"/>
</dbReference>
<dbReference type="Gene3D" id="3.40.30.10">
    <property type="entry name" value="Glutaredoxin"/>
    <property type="match status" value="1"/>
</dbReference>
<feature type="compositionally biased region" description="Basic and acidic residues" evidence="5">
    <location>
        <begin position="215"/>
        <end position="228"/>
    </location>
</feature>
<dbReference type="PROSITE" id="PS50404">
    <property type="entry name" value="GST_NTER"/>
    <property type="match status" value="1"/>
</dbReference>
<dbReference type="CDD" id="cd03181">
    <property type="entry name" value="GST_C_EF1Bgamma_like"/>
    <property type="match status" value="1"/>
</dbReference>
<dbReference type="Pfam" id="PF00043">
    <property type="entry name" value="GST_C"/>
    <property type="match status" value="1"/>
</dbReference>
<comment type="caution">
    <text evidence="9">The sequence shown here is derived from an EMBL/GenBank/DDBJ whole genome shotgun (WGS) entry which is preliminary data.</text>
</comment>
<dbReference type="PANTHER" id="PTHR43986">
    <property type="entry name" value="ELONGATION FACTOR 1-GAMMA"/>
    <property type="match status" value="1"/>
</dbReference>
<evidence type="ECO:0000256" key="5">
    <source>
        <dbReference type="SAM" id="MobiDB-lite"/>
    </source>
</evidence>
<dbReference type="Gene3D" id="3.30.70.1010">
    <property type="entry name" value="Translation elongation factor EF1B, gamma chain, conserved domain"/>
    <property type="match status" value="1"/>
</dbReference>
<dbReference type="CDD" id="cd03044">
    <property type="entry name" value="GST_N_EF1Bgamma"/>
    <property type="match status" value="1"/>
</dbReference>
<dbReference type="FunFam" id="3.40.30.10:FF:000142">
    <property type="entry name" value="Elongation factor 1 gamma"/>
    <property type="match status" value="1"/>
</dbReference>
<dbReference type="Proteomes" id="UP000750711">
    <property type="component" value="Unassembled WGS sequence"/>
</dbReference>
<proteinExistence type="inferred from homology"/>
<dbReference type="InterPro" id="IPR004045">
    <property type="entry name" value="Glutathione_S-Trfase_N"/>
</dbReference>
<evidence type="ECO:0000256" key="1">
    <source>
        <dbReference type="ARBA" id="ARBA00007409"/>
    </source>
</evidence>
<evidence type="ECO:0000256" key="2">
    <source>
        <dbReference type="ARBA" id="ARBA00022768"/>
    </source>
</evidence>
<evidence type="ECO:0000259" key="7">
    <source>
        <dbReference type="PROSITE" id="PS50404"/>
    </source>
</evidence>
<evidence type="ECO:0000313" key="9">
    <source>
        <dbReference type="EMBL" id="KAH0566322.1"/>
    </source>
</evidence>
<dbReference type="PROSITE" id="PS50405">
    <property type="entry name" value="GST_CTER"/>
    <property type="match status" value="1"/>
</dbReference>
<dbReference type="SUPFAM" id="SSF52833">
    <property type="entry name" value="Thioredoxin-like"/>
    <property type="match status" value="1"/>
</dbReference>
<dbReference type="SFLD" id="SFLDG00358">
    <property type="entry name" value="Main_(cytGST)"/>
    <property type="match status" value="1"/>
</dbReference>
<dbReference type="Pfam" id="PF02798">
    <property type="entry name" value="GST_N"/>
    <property type="match status" value="1"/>
</dbReference>
<comment type="similarity">
    <text evidence="1">Belongs to the GST superfamily.</text>
</comment>
<feature type="domain" description="EF-1-gamma C-terminal" evidence="6">
    <location>
        <begin position="259"/>
        <end position="420"/>
    </location>
</feature>
<keyword evidence="10" id="KW-1185">Reference proteome</keyword>